<dbReference type="InterPro" id="IPR017972">
    <property type="entry name" value="Cyt_P450_CS"/>
</dbReference>
<dbReference type="RefSeq" id="XP_056684581.1">
    <property type="nucleotide sequence ID" value="XM_056828603.1"/>
</dbReference>
<evidence type="ECO:0000256" key="3">
    <source>
        <dbReference type="ARBA" id="ARBA00022723"/>
    </source>
</evidence>
<gene>
    <name evidence="9" type="primary">LOC110787910</name>
</gene>
<keyword evidence="6" id="KW-0560">Oxidoreductase</keyword>
<dbReference type="InterPro" id="IPR036396">
    <property type="entry name" value="Cyt_P450_sf"/>
</dbReference>
<feature type="transmembrane region" description="Helical" evidence="7">
    <location>
        <begin position="6"/>
        <end position="24"/>
    </location>
</feature>
<proteinExistence type="inferred from homology"/>
<evidence type="ECO:0000256" key="4">
    <source>
        <dbReference type="ARBA" id="ARBA00022989"/>
    </source>
</evidence>
<dbReference type="PANTHER" id="PTHR24286">
    <property type="entry name" value="CYTOCHROME P450 26"/>
    <property type="match status" value="1"/>
</dbReference>
<dbReference type="GeneID" id="110787910"/>
<organism evidence="8 9">
    <name type="scientific">Spinacia oleracea</name>
    <name type="common">Spinach</name>
    <dbReference type="NCBI Taxonomy" id="3562"/>
    <lineage>
        <taxon>Eukaryota</taxon>
        <taxon>Viridiplantae</taxon>
        <taxon>Streptophyta</taxon>
        <taxon>Embryophyta</taxon>
        <taxon>Tracheophyta</taxon>
        <taxon>Spermatophyta</taxon>
        <taxon>Magnoliopsida</taxon>
        <taxon>eudicotyledons</taxon>
        <taxon>Gunneridae</taxon>
        <taxon>Pentapetalae</taxon>
        <taxon>Caryophyllales</taxon>
        <taxon>Chenopodiaceae</taxon>
        <taxon>Chenopodioideae</taxon>
        <taxon>Anserineae</taxon>
        <taxon>Spinacia</taxon>
    </lineage>
</organism>
<keyword evidence="2 7" id="KW-0812">Transmembrane</keyword>
<keyword evidence="8" id="KW-1185">Reference proteome</keyword>
<keyword evidence="6" id="KW-0349">Heme</keyword>
<dbReference type="Pfam" id="PF00067">
    <property type="entry name" value="p450"/>
    <property type="match status" value="1"/>
</dbReference>
<evidence type="ECO:0000256" key="1">
    <source>
        <dbReference type="ARBA" id="ARBA00004167"/>
    </source>
</evidence>
<keyword evidence="5 6" id="KW-0408">Iron</keyword>
<keyword evidence="6" id="KW-0503">Monooxygenase</keyword>
<protein>
    <submittedName>
        <fullName evidence="9">Abscisic acid 8'-hydroxylase 2 isoform X1</fullName>
    </submittedName>
</protein>
<sequence>MEETWIISLLLGILPIVGLILWWWNEIWYLRGIKVRCSKLFNTNNNNNNNIVKIPPGHLGFPFIGETLSLLWFFNIIARPDDFITSKKYKYGENVGAYRTHLYGCPSIIACSPSLCKFVLNSSDKFKQEWPTTQVLGANSVITLEEGPRHGVIKNFIVNYINRPASLTRFLLHVQPTIIQALQLWSHQHKIKTFYQVKKVTLDYTMKYMAHLEAGTQIHVIEKLFEGVASGFRSQPWNIPGTSFYHALKCRKEIMKKLKEQLDKMKQNTAIEATDQLESRSSDLMSGLLEMKDEEGRHLSEQEVLENVLSTILLGHMSIAYVLTWSLYFLHKSPQLLLKLREENMAMVKKINSGSLTYEDILKLKYTNKVAEETIRMANIAGFVFRKVTDDVEFKGYIIPKGWNVIIWLRFLHNDPTNFDDPMNFNPDRWDVARPKHGAYLPFGRGSRSCAGNTLVRASLVLFLHHLSIGYEWELLNPNSKIKYLSHPLPVDGLEISIRKI</sequence>
<name>A0ABM3QMJ2_SPIOL</name>
<reference evidence="9" key="2">
    <citation type="submission" date="2025-08" db="UniProtKB">
        <authorList>
            <consortium name="RefSeq"/>
        </authorList>
    </citation>
    <scope>IDENTIFICATION</scope>
    <source>
        <tissue evidence="9">Leaf</tissue>
    </source>
</reference>
<evidence type="ECO:0000256" key="7">
    <source>
        <dbReference type="SAM" id="Phobius"/>
    </source>
</evidence>
<keyword evidence="7" id="KW-0472">Membrane</keyword>
<evidence type="ECO:0000313" key="8">
    <source>
        <dbReference type="Proteomes" id="UP000813463"/>
    </source>
</evidence>
<comment type="subcellular location">
    <subcellularLocation>
        <location evidence="1">Membrane</location>
        <topology evidence="1">Single-pass membrane protein</topology>
    </subcellularLocation>
</comment>
<keyword evidence="3 6" id="KW-0479">Metal-binding</keyword>
<reference evidence="8" key="1">
    <citation type="journal article" date="2021" name="Nat. Commun.">
        <title>Genomic analyses provide insights into spinach domestication and the genetic basis of agronomic traits.</title>
        <authorList>
            <person name="Cai X."/>
            <person name="Sun X."/>
            <person name="Xu C."/>
            <person name="Sun H."/>
            <person name="Wang X."/>
            <person name="Ge C."/>
            <person name="Zhang Z."/>
            <person name="Wang Q."/>
            <person name="Fei Z."/>
            <person name="Jiao C."/>
            <person name="Wang Q."/>
        </authorList>
    </citation>
    <scope>NUCLEOTIDE SEQUENCE [LARGE SCALE GENOMIC DNA]</scope>
    <source>
        <strain evidence="8">cv. Varoflay</strain>
    </source>
</reference>
<dbReference type="PRINTS" id="PR00463">
    <property type="entry name" value="EP450I"/>
</dbReference>
<comment type="similarity">
    <text evidence="6">Belongs to the cytochrome P450 family.</text>
</comment>
<accession>A0ABM3QMJ2</accession>
<dbReference type="PROSITE" id="PS00086">
    <property type="entry name" value="CYTOCHROME_P450"/>
    <property type="match status" value="1"/>
</dbReference>
<dbReference type="SUPFAM" id="SSF48264">
    <property type="entry name" value="Cytochrome P450"/>
    <property type="match status" value="1"/>
</dbReference>
<evidence type="ECO:0000256" key="5">
    <source>
        <dbReference type="ARBA" id="ARBA00023004"/>
    </source>
</evidence>
<dbReference type="Proteomes" id="UP000813463">
    <property type="component" value="Chromosome 5"/>
</dbReference>
<dbReference type="PANTHER" id="PTHR24286:SF12">
    <property type="entry name" value="CYTOCHROME P450 FAMILY PROTEIN, EXPRESSED"/>
    <property type="match status" value="1"/>
</dbReference>
<evidence type="ECO:0000313" key="9">
    <source>
        <dbReference type="RefSeq" id="XP_056684581.1"/>
    </source>
</evidence>
<dbReference type="InterPro" id="IPR001128">
    <property type="entry name" value="Cyt_P450"/>
</dbReference>
<keyword evidence="4 7" id="KW-1133">Transmembrane helix</keyword>
<dbReference type="Gene3D" id="1.10.630.10">
    <property type="entry name" value="Cytochrome P450"/>
    <property type="match status" value="1"/>
</dbReference>
<evidence type="ECO:0000256" key="2">
    <source>
        <dbReference type="ARBA" id="ARBA00022692"/>
    </source>
</evidence>
<evidence type="ECO:0000256" key="6">
    <source>
        <dbReference type="RuleBase" id="RU000461"/>
    </source>
</evidence>
<dbReference type="InterPro" id="IPR002401">
    <property type="entry name" value="Cyt_P450_E_grp-I"/>
</dbReference>